<comment type="caution">
    <text evidence="1">The sequence shown here is derived from an EMBL/GenBank/DDBJ whole genome shotgun (WGS) entry which is preliminary data.</text>
</comment>
<reference evidence="1 2" key="1">
    <citation type="submission" date="2006-05" db="EMBL/GenBank/DDBJ databases">
        <authorList>
            <person name="King G."/>
            <person name="Ferriera S."/>
            <person name="Johnson J."/>
            <person name="Kravitz S."/>
            <person name="Beeson K."/>
            <person name="Sutton G."/>
            <person name="Rogers Y.-H."/>
            <person name="Friedman R."/>
            <person name="Frazier M."/>
            <person name="Venter J.C."/>
        </authorList>
    </citation>
    <scope>NUCLEOTIDE SEQUENCE [LARGE SCALE GENOMIC DNA]</scope>
    <source>
        <strain evidence="2">ATCC 25650 / DSM 13394 / JCM 20685 / NBRC 16684 / NCIMB 2208 / IAM 12614 / B1</strain>
    </source>
</reference>
<dbReference type="GeneID" id="68845687"/>
<organism evidence="1 2">
    <name type="scientific">Roseibium aggregatum (strain ATCC 25650 / DSM 13394 / JCM 20685 / NBRC 16684 / NCIMB 2208 / IAM 12614 / B1)</name>
    <name type="common">Stappia aggregata</name>
    <dbReference type="NCBI Taxonomy" id="384765"/>
    <lineage>
        <taxon>Bacteria</taxon>
        <taxon>Pseudomonadati</taxon>
        <taxon>Pseudomonadota</taxon>
        <taxon>Alphaproteobacteria</taxon>
        <taxon>Hyphomicrobiales</taxon>
        <taxon>Stappiaceae</taxon>
        <taxon>Roseibium</taxon>
    </lineage>
</organism>
<dbReference type="EMBL" id="AAUW01000004">
    <property type="protein sequence ID" value="EAV44927.1"/>
    <property type="molecule type" value="Genomic_DNA"/>
</dbReference>
<name>A0NQ69_ROSAI</name>
<protein>
    <submittedName>
        <fullName evidence="1">Uncharacterized protein</fullName>
    </submittedName>
</protein>
<dbReference type="Proteomes" id="UP000004848">
    <property type="component" value="Unassembled WGS sequence"/>
</dbReference>
<evidence type="ECO:0000313" key="1">
    <source>
        <dbReference type="EMBL" id="EAV44927.1"/>
    </source>
</evidence>
<proteinExistence type="predicted"/>
<sequence length="164" mass="18243">MNQSPRILPDLLAPMNDFVRKSDQVIDPVAMDYLAKRHPDGIRVIDIASYHGLLFLEAHDIVEIALCARQLKARRDQDGDILFVWRAGTMPPLSGLEKTLLRQAQRDLDAGPDRIFVEGAAMDLRVGPTAVRKALEFLVSADLLTREGRAYALTPLGRTEGDPE</sequence>
<dbReference type="AlphaFoldDB" id="A0NQ69"/>
<accession>A0NQ69</accession>
<dbReference type="RefSeq" id="WP_006933028.1">
    <property type="nucleotide sequence ID" value="NZ_AAUW01000004.1"/>
</dbReference>
<evidence type="ECO:0000313" key="2">
    <source>
        <dbReference type="Proteomes" id="UP000004848"/>
    </source>
</evidence>
<gene>
    <name evidence="1" type="ORF">SIAM614_12968</name>
</gene>